<feature type="region of interest" description="Disordered" evidence="1">
    <location>
        <begin position="223"/>
        <end position="257"/>
    </location>
</feature>
<evidence type="ECO:0000256" key="1">
    <source>
        <dbReference type="SAM" id="MobiDB-lite"/>
    </source>
</evidence>
<accession>A0A7R9HN52</accession>
<dbReference type="AlphaFoldDB" id="A0A7R9HN52"/>
<feature type="compositionally biased region" description="Polar residues" evidence="1">
    <location>
        <begin position="228"/>
        <end position="238"/>
    </location>
</feature>
<feature type="compositionally biased region" description="Basic residues" evidence="1">
    <location>
        <begin position="1"/>
        <end position="13"/>
    </location>
</feature>
<feature type="region of interest" description="Disordered" evidence="1">
    <location>
        <begin position="1"/>
        <end position="32"/>
    </location>
</feature>
<sequence length="300" mass="32599">MKPSKQTRKRKPKGGSSKSDSSGTGGSGVTTDGAVVQSYKKIKLEHPLEVSVGPRTPTTCYSPMFKRTDGYGDIRSSASLAHHNNSTTNLHSGLNLLSHSHNSSGASLVSGSLNYSGMYSPTSVAQPQLQYHHSLHHQTSPPINAYYELVHHHMNHRQQNNPSGVISPKVECPSPTSGSLEHHSDNRSPVMLSSHSPSGSDLGGSPHIVTLEEVNSHLRGGRVENHLGKTTPSSPNRDSNLDLPVLSSRAQHDKRVSQLRHRGGITMVTQTEKIARLFSLTSHQYHYSPALLVRSTDRLN</sequence>
<name>A0A7R9HN52_9NEOP</name>
<reference evidence="2" key="1">
    <citation type="submission" date="2020-11" db="EMBL/GenBank/DDBJ databases">
        <authorList>
            <person name="Tran Van P."/>
        </authorList>
    </citation>
    <scope>NUCLEOTIDE SEQUENCE</scope>
</reference>
<evidence type="ECO:0000313" key="2">
    <source>
        <dbReference type="EMBL" id="CAD7428709.1"/>
    </source>
</evidence>
<proteinExistence type="predicted"/>
<gene>
    <name evidence="2" type="ORF">TMSB3V08_LOCUS5502</name>
</gene>
<feature type="region of interest" description="Disordered" evidence="1">
    <location>
        <begin position="156"/>
        <end position="207"/>
    </location>
</feature>
<dbReference type="EMBL" id="OB793828">
    <property type="protein sequence ID" value="CAD7428709.1"/>
    <property type="molecule type" value="Genomic_DNA"/>
</dbReference>
<organism evidence="2">
    <name type="scientific">Timema monikensis</name>
    <dbReference type="NCBI Taxonomy" id="170555"/>
    <lineage>
        <taxon>Eukaryota</taxon>
        <taxon>Metazoa</taxon>
        <taxon>Ecdysozoa</taxon>
        <taxon>Arthropoda</taxon>
        <taxon>Hexapoda</taxon>
        <taxon>Insecta</taxon>
        <taxon>Pterygota</taxon>
        <taxon>Neoptera</taxon>
        <taxon>Polyneoptera</taxon>
        <taxon>Phasmatodea</taxon>
        <taxon>Timematodea</taxon>
        <taxon>Timematoidea</taxon>
        <taxon>Timematidae</taxon>
        <taxon>Timema</taxon>
    </lineage>
</organism>
<protein>
    <submittedName>
        <fullName evidence="2">Uncharacterized protein</fullName>
    </submittedName>
</protein>